<evidence type="ECO:0000313" key="1">
    <source>
        <dbReference type="EMBL" id="ORZ11214.1"/>
    </source>
</evidence>
<dbReference type="InterPro" id="IPR021851">
    <property type="entry name" value="DUF3455"/>
</dbReference>
<evidence type="ECO:0000313" key="2">
    <source>
        <dbReference type="Proteomes" id="UP000193560"/>
    </source>
</evidence>
<accession>A0A1X2I825</accession>
<keyword evidence="2" id="KW-1185">Reference proteome</keyword>
<dbReference type="AlphaFoldDB" id="A0A1X2I825"/>
<dbReference type="Proteomes" id="UP000193560">
    <property type="component" value="Unassembled WGS sequence"/>
</dbReference>
<reference evidence="1 2" key="1">
    <citation type="submission" date="2016-07" db="EMBL/GenBank/DDBJ databases">
        <title>Pervasive Adenine N6-methylation of Active Genes in Fungi.</title>
        <authorList>
            <consortium name="DOE Joint Genome Institute"/>
            <person name="Mondo S.J."/>
            <person name="Dannebaum R.O."/>
            <person name="Kuo R.C."/>
            <person name="Labutti K."/>
            <person name="Haridas S."/>
            <person name="Kuo A."/>
            <person name="Salamov A."/>
            <person name="Ahrendt S.R."/>
            <person name="Lipzen A."/>
            <person name="Sullivan W."/>
            <person name="Andreopoulos W.B."/>
            <person name="Clum A."/>
            <person name="Lindquist E."/>
            <person name="Daum C."/>
            <person name="Ramamoorthy G.K."/>
            <person name="Gryganskyi A."/>
            <person name="Culley D."/>
            <person name="Magnuson J.K."/>
            <person name="James T.Y."/>
            <person name="O'Malley M.A."/>
            <person name="Stajich J.E."/>
            <person name="Spatafora J.W."/>
            <person name="Visel A."/>
            <person name="Grigoriev I.V."/>
        </authorList>
    </citation>
    <scope>NUCLEOTIDE SEQUENCE [LARGE SCALE GENOMIC DNA]</scope>
    <source>
        <strain evidence="1 2">NRRL 1336</strain>
    </source>
</reference>
<organism evidence="1 2">
    <name type="scientific">Absidia repens</name>
    <dbReference type="NCBI Taxonomy" id="90262"/>
    <lineage>
        <taxon>Eukaryota</taxon>
        <taxon>Fungi</taxon>
        <taxon>Fungi incertae sedis</taxon>
        <taxon>Mucoromycota</taxon>
        <taxon>Mucoromycotina</taxon>
        <taxon>Mucoromycetes</taxon>
        <taxon>Mucorales</taxon>
        <taxon>Cunninghamellaceae</taxon>
        <taxon>Absidia</taxon>
    </lineage>
</organism>
<dbReference type="EMBL" id="MCGE01000022">
    <property type="protein sequence ID" value="ORZ11214.1"/>
    <property type="molecule type" value="Genomic_DNA"/>
</dbReference>
<dbReference type="OrthoDB" id="1859733at2759"/>
<sequence>MADFVPGLENGNAPTAAHVKERIAPSSDQQLYDVFYAKGHRVYQCNPEKTRFEHWKNVQTNGVLYPTKGRNAPFDVEGQEIGQISAAPLNQTQQMSNPIDSILVHYFYPDGSWFSTGKPLMTTSREAGRKERGEDGTNLDDHLTRSVWTSTDGYFSHADAVVRLNTLNGSTPPKETCTVKGTVVTKPFTAFFMLYTTPQGTKALEKERIEWDALVEKTRVA</sequence>
<comment type="caution">
    <text evidence="1">The sequence shown here is derived from an EMBL/GenBank/DDBJ whole genome shotgun (WGS) entry which is preliminary data.</text>
</comment>
<dbReference type="Pfam" id="PF11937">
    <property type="entry name" value="DUF3455"/>
    <property type="match status" value="1"/>
</dbReference>
<name>A0A1X2I825_9FUNG</name>
<protein>
    <submittedName>
        <fullName evidence="1">Uncharacterized protein</fullName>
    </submittedName>
</protein>
<proteinExistence type="predicted"/>
<gene>
    <name evidence="1" type="ORF">BCR42DRAFT_440802</name>
</gene>